<dbReference type="EMBL" id="JANBUP010002553">
    <property type="protein sequence ID" value="KAJ2799894.1"/>
    <property type="molecule type" value="Genomic_DNA"/>
</dbReference>
<comment type="caution">
    <text evidence="1">The sequence shown here is derived from an EMBL/GenBank/DDBJ whole genome shotgun (WGS) entry which is preliminary data.</text>
</comment>
<keyword evidence="2" id="KW-1185">Reference proteome</keyword>
<name>A0ACC1L247_9FUNG</name>
<gene>
    <name evidence="1" type="ORF">H4S07_005315</name>
</gene>
<proteinExistence type="predicted"/>
<sequence>MAKLLYALVISADFDEWANVLRLFDFQHAGAHWLKNHLDIIAKGVVEGAIIGVETQQLFWALAIDLFAYSLKQRHGNPHDHP</sequence>
<evidence type="ECO:0000313" key="1">
    <source>
        <dbReference type="EMBL" id="KAJ2799894.1"/>
    </source>
</evidence>
<reference evidence="1" key="1">
    <citation type="submission" date="2022-07" db="EMBL/GenBank/DDBJ databases">
        <title>Phylogenomic reconstructions and comparative analyses of Kickxellomycotina fungi.</title>
        <authorList>
            <person name="Reynolds N.K."/>
            <person name="Stajich J.E."/>
            <person name="Barry K."/>
            <person name="Grigoriev I.V."/>
            <person name="Crous P."/>
            <person name="Smith M.E."/>
        </authorList>
    </citation>
    <scope>NUCLEOTIDE SEQUENCE</scope>
    <source>
        <strain evidence="1">CBS 102833</strain>
    </source>
</reference>
<dbReference type="Proteomes" id="UP001140096">
    <property type="component" value="Unassembled WGS sequence"/>
</dbReference>
<feature type="non-terminal residue" evidence="1">
    <location>
        <position position="82"/>
    </location>
</feature>
<organism evidence="1 2">
    <name type="scientific">Coemansia furcata</name>
    <dbReference type="NCBI Taxonomy" id="417177"/>
    <lineage>
        <taxon>Eukaryota</taxon>
        <taxon>Fungi</taxon>
        <taxon>Fungi incertae sedis</taxon>
        <taxon>Zoopagomycota</taxon>
        <taxon>Kickxellomycotina</taxon>
        <taxon>Kickxellomycetes</taxon>
        <taxon>Kickxellales</taxon>
        <taxon>Kickxellaceae</taxon>
        <taxon>Coemansia</taxon>
    </lineage>
</organism>
<protein>
    <submittedName>
        <fullName evidence="1">Uncharacterized protein</fullName>
    </submittedName>
</protein>
<evidence type="ECO:0000313" key="2">
    <source>
        <dbReference type="Proteomes" id="UP001140096"/>
    </source>
</evidence>
<accession>A0ACC1L247</accession>